<feature type="compositionally biased region" description="Low complexity" evidence="5">
    <location>
        <begin position="86"/>
        <end position="114"/>
    </location>
</feature>
<dbReference type="PANTHER" id="PTHR33308:SF9">
    <property type="entry name" value="PEPTIDOGLYCAN HYDROLASE FLGJ"/>
    <property type="match status" value="1"/>
</dbReference>
<dbReference type="SMART" id="SM00047">
    <property type="entry name" value="LYZ2"/>
    <property type="match status" value="1"/>
</dbReference>
<feature type="region of interest" description="Disordered" evidence="5">
    <location>
        <begin position="85"/>
        <end position="121"/>
    </location>
</feature>
<gene>
    <name evidence="7" type="ORF">OZSIB_0715</name>
</gene>
<dbReference type="Gene3D" id="4.10.80.30">
    <property type="entry name" value="DNA polymerase, domain 6"/>
    <property type="match status" value="1"/>
</dbReference>
<evidence type="ECO:0000256" key="2">
    <source>
        <dbReference type="ARBA" id="ARBA00022638"/>
    </source>
</evidence>
<accession>A0A367ZW77</accession>
<evidence type="ECO:0000256" key="1">
    <source>
        <dbReference type="ARBA" id="ARBA00022529"/>
    </source>
</evidence>
<dbReference type="Gene3D" id="1.10.530.10">
    <property type="match status" value="1"/>
</dbReference>
<dbReference type="Gene3D" id="3.10.350.10">
    <property type="entry name" value="LysM domain"/>
    <property type="match status" value="1"/>
</dbReference>
<dbReference type="InterPro" id="IPR036779">
    <property type="entry name" value="LysM_dom_sf"/>
</dbReference>
<dbReference type="GO" id="GO:0031640">
    <property type="term" value="P:killing of cells of another organism"/>
    <property type="evidence" value="ECO:0007669"/>
    <property type="project" value="UniProtKB-KW"/>
</dbReference>
<evidence type="ECO:0000259" key="6">
    <source>
        <dbReference type="PROSITE" id="PS51782"/>
    </source>
</evidence>
<dbReference type="InterPro" id="IPR051056">
    <property type="entry name" value="Glycosyl_Hydrolase_73"/>
</dbReference>
<dbReference type="SMART" id="SM00257">
    <property type="entry name" value="LysM"/>
    <property type="match status" value="1"/>
</dbReference>
<dbReference type="CDD" id="cd00118">
    <property type="entry name" value="LysM"/>
    <property type="match status" value="1"/>
</dbReference>
<dbReference type="InterPro" id="IPR018392">
    <property type="entry name" value="LysM"/>
</dbReference>
<sequence>MQLRRRDTLWAVLMIAWSVVITTASASPQNLESILGINESSHESAVVLRQSVDTTNTDELVREIDRLLGEIDHLLDDITRILENKGSLPGSPGSRPPATTTTSSPANSSSRPPTGTGRSFTYTVVPGDSLWKIAQRFLGRGSRYWELVEANKGRYPSLAKNPNLIYPGWKLTIPGVSGAPPSPPPGSPPPSSSSGESAALNNWKGGKLPPSEFCRLLGPVARESMRVTGVPASVTLAQAALETGWGAATIGDAKNLFGIKGTGPAGSITVPTREYINGRYVTVQGTFRKYHTWRESIDDHARLLTTAPRYRNCMANKHDPDQFARELQKAGYATSPTYASTLISIMRQYNLYQYDR</sequence>
<feature type="region of interest" description="Disordered" evidence="5">
    <location>
        <begin position="177"/>
        <end position="204"/>
    </location>
</feature>
<feature type="compositionally biased region" description="Pro residues" evidence="5">
    <location>
        <begin position="180"/>
        <end position="191"/>
    </location>
</feature>
<protein>
    <recommendedName>
        <fullName evidence="4">Peptidoglycan hydrolase</fullName>
    </recommendedName>
</protein>
<evidence type="ECO:0000256" key="5">
    <source>
        <dbReference type="SAM" id="MobiDB-lite"/>
    </source>
</evidence>
<keyword evidence="2" id="KW-0081">Bacteriolytic enzyme</keyword>
<dbReference type="EMBL" id="QOQW01000001">
    <property type="protein sequence ID" value="RCK81581.1"/>
    <property type="molecule type" value="Genomic_DNA"/>
</dbReference>
<dbReference type="GO" id="GO:0004040">
    <property type="term" value="F:amidase activity"/>
    <property type="evidence" value="ECO:0007669"/>
    <property type="project" value="InterPro"/>
</dbReference>
<dbReference type="Pfam" id="PF01832">
    <property type="entry name" value="Glucosaminidase"/>
    <property type="match status" value="1"/>
</dbReference>
<dbReference type="AlphaFoldDB" id="A0A367ZW77"/>
<dbReference type="Pfam" id="PF01476">
    <property type="entry name" value="LysM"/>
    <property type="match status" value="1"/>
</dbReference>
<evidence type="ECO:0000313" key="7">
    <source>
        <dbReference type="EMBL" id="RCK81581.1"/>
    </source>
</evidence>
<keyword evidence="3" id="KW-0378">Hydrolase</keyword>
<feature type="domain" description="LysM" evidence="6">
    <location>
        <begin position="120"/>
        <end position="173"/>
    </location>
</feature>
<organism evidence="7 8">
    <name type="scientific">Candidatus Ozemobacter sibiricus</name>
    <dbReference type="NCBI Taxonomy" id="2268124"/>
    <lineage>
        <taxon>Bacteria</taxon>
        <taxon>Candidatus Ozemobacteria</taxon>
        <taxon>Candidatus Ozemobacterales</taxon>
        <taxon>Candidatus Ozemobacteraceae</taxon>
        <taxon>Candidatus Ozemobacter</taxon>
    </lineage>
</organism>
<name>A0A367ZW77_9BACT</name>
<dbReference type="InterPro" id="IPR002901">
    <property type="entry name" value="MGlyc_endo_b_GlcNAc-like_dom"/>
</dbReference>
<dbReference type="Proteomes" id="UP000252355">
    <property type="component" value="Unassembled WGS sequence"/>
</dbReference>
<reference evidence="7 8" key="1">
    <citation type="submission" date="2018-05" db="EMBL/GenBank/DDBJ databases">
        <title>A metagenomic window into the 2 km-deep terrestrial subsurface aquifer revealed taxonomically and functionally diverse microbial community comprising novel uncultured bacterial lineages.</title>
        <authorList>
            <person name="Kadnikov V.V."/>
            <person name="Mardanov A.V."/>
            <person name="Beletsky A.V."/>
            <person name="Banks D."/>
            <person name="Pimenov N.V."/>
            <person name="Frank Y.A."/>
            <person name="Karnachuk O.V."/>
            <person name="Ravin N.V."/>
        </authorList>
    </citation>
    <scope>NUCLEOTIDE SEQUENCE [LARGE SCALE GENOMIC DNA]</scope>
    <source>
        <strain evidence="7">BY5</strain>
    </source>
</reference>
<comment type="caution">
    <text evidence="7">The sequence shown here is derived from an EMBL/GenBank/DDBJ whole genome shotgun (WGS) entry which is preliminary data.</text>
</comment>
<keyword evidence="1" id="KW-0929">Antimicrobial</keyword>
<dbReference type="PANTHER" id="PTHR33308">
    <property type="entry name" value="PEPTIDOGLYCAN HYDROLASE FLGJ"/>
    <property type="match status" value="1"/>
</dbReference>
<proteinExistence type="predicted"/>
<evidence type="ECO:0000313" key="8">
    <source>
        <dbReference type="Proteomes" id="UP000252355"/>
    </source>
</evidence>
<dbReference type="GO" id="GO:0042742">
    <property type="term" value="P:defense response to bacterium"/>
    <property type="evidence" value="ECO:0007669"/>
    <property type="project" value="UniProtKB-KW"/>
</dbReference>
<dbReference type="SUPFAM" id="SSF54106">
    <property type="entry name" value="LysM domain"/>
    <property type="match status" value="1"/>
</dbReference>
<dbReference type="PRINTS" id="PR01002">
    <property type="entry name" value="FLGFLGJ"/>
</dbReference>
<evidence type="ECO:0000256" key="4">
    <source>
        <dbReference type="ARBA" id="ARBA00032108"/>
    </source>
</evidence>
<evidence type="ECO:0000256" key="3">
    <source>
        <dbReference type="ARBA" id="ARBA00022801"/>
    </source>
</evidence>
<dbReference type="PROSITE" id="PS51782">
    <property type="entry name" value="LYSM"/>
    <property type="match status" value="1"/>
</dbReference>